<dbReference type="EMBL" id="JADIMG010000036">
    <property type="protein sequence ID" value="MBO8459445.1"/>
    <property type="molecule type" value="Genomic_DNA"/>
</dbReference>
<dbReference type="InterPro" id="IPR025366">
    <property type="entry name" value="DUF4270"/>
</dbReference>
<accession>A0A9D9HSZ8</accession>
<name>A0A9D9HSZ8_9BACT</name>
<evidence type="ECO:0000313" key="3">
    <source>
        <dbReference type="Proteomes" id="UP000823641"/>
    </source>
</evidence>
<evidence type="ECO:0000256" key="1">
    <source>
        <dbReference type="SAM" id="SignalP"/>
    </source>
</evidence>
<organism evidence="2 3">
    <name type="scientific">Candidatus Gallipaludibacter merdavium</name>
    <dbReference type="NCBI Taxonomy" id="2840839"/>
    <lineage>
        <taxon>Bacteria</taxon>
        <taxon>Pseudomonadati</taxon>
        <taxon>Bacteroidota</taxon>
        <taxon>Bacteroidia</taxon>
        <taxon>Bacteroidales</taxon>
        <taxon>Candidatus Gallipaludibacter</taxon>
    </lineage>
</organism>
<dbReference type="PROSITE" id="PS51257">
    <property type="entry name" value="PROKAR_LIPOPROTEIN"/>
    <property type="match status" value="1"/>
</dbReference>
<dbReference type="AlphaFoldDB" id="A0A9D9HSZ8"/>
<dbReference type="Proteomes" id="UP000823641">
    <property type="component" value="Unassembled WGS sequence"/>
</dbReference>
<comment type="caution">
    <text evidence="2">The sequence shown here is derived from an EMBL/GenBank/DDBJ whole genome shotgun (WGS) entry which is preliminary data.</text>
</comment>
<keyword evidence="1" id="KW-0732">Signal</keyword>
<feature type="signal peptide" evidence="1">
    <location>
        <begin position="1"/>
        <end position="19"/>
    </location>
</feature>
<evidence type="ECO:0000313" key="2">
    <source>
        <dbReference type="EMBL" id="MBO8459445.1"/>
    </source>
</evidence>
<sequence length="455" mass="51670">MKKSILLSLMAVVLMVACEDNVQTMGSSVQPSSDAITVCADTFHLSSYNDPVDYIYSRPDSFLLGSFYDSRIGTTRAEIMAQVACPVGFTYPEGAEVDSVELYLYYNTWFGDGYSPMRINVYEMNKSTFDYEGDYPSNLEVEDYCDKSELLGTRLVTAAQPTDSVYSSSTGGYTYYVRFCFSSDFADRFFKDDAYTSVEDFVQFFKGLYITSDFGTACMLNINQMDMTAYYHFTYQKEGRDTLVYNYKNFPANAEVRQVNRIVHPDRDEVMQNIDSITYLASPAQVFTTIRIPVKRLCDTVQSNLGEKRPYVNSASIRIDLIGVDDEKWCRPSNYCLLIRESAVDRFFLDKESVSDTCSILSQIASTEISADNYKYYYSFDISTILLDELRKEPEQRAEYLNMTLLPVTVETTTDSYGNTSVSTVKHQQGMTFSTIKSGMSESEPMKISLLYSGL</sequence>
<proteinExistence type="predicted"/>
<reference evidence="2" key="1">
    <citation type="submission" date="2020-10" db="EMBL/GenBank/DDBJ databases">
        <authorList>
            <person name="Gilroy R."/>
        </authorList>
    </citation>
    <scope>NUCLEOTIDE SEQUENCE</scope>
    <source>
        <strain evidence="2">G3-3990</strain>
    </source>
</reference>
<protein>
    <submittedName>
        <fullName evidence="2">DUF4270 domain-containing protein</fullName>
    </submittedName>
</protein>
<reference evidence="2" key="2">
    <citation type="journal article" date="2021" name="PeerJ">
        <title>Extensive microbial diversity within the chicken gut microbiome revealed by metagenomics and culture.</title>
        <authorList>
            <person name="Gilroy R."/>
            <person name="Ravi A."/>
            <person name="Getino M."/>
            <person name="Pursley I."/>
            <person name="Horton D.L."/>
            <person name="Alikhan N.F."/>
            <person name="Baker D."/>
            <person name="Gharbi K."/>
            <person name="Hall N."/>
            <person name="Watson M."/>
            <person name="Adriaenssens E.M."/>
            <person name="Foster-Nyarko E."/>
            <person name="Jarju S."/>
            <person name="Secka A."/>
            <person name="Antonio M."/>
            <person name="Oren A."/>
            <person name="Chaudhuri R.R."/>
            <person name="La Ragione R."/>
            <person name="Hildebrand F."/>
            <person name="Pallen M.J."/>
        </authorList>
    </citation>
    <scope>NUCLEOTIDE SEQUENCE</scope>
    <source>
        <strain evidence="2">G3-3990</strain>
    </source>
</reference>
<gene>
    <name evidence="2" type="ORF">IAA73_03825</name>
</gene>
<dbReference type="Pfam" id="PF14092">
    <property type="entry name" value="DUF4270"/>
    <property type="match status" value="1"/>
</dbReference>
<feature type="chain" id="PRO_5039504689" evidence="1">
    <location>
        <begin position="20"/>
        <end position="455"/>
    </location>
</feature>